<name>A0ABD5P8V8_9EURY</name>
<proteinExistence type="predicted"/>
<evidence type="ECO:0000313" key="2">
    <source>
        <dbReference type="Proteomes" id="UP001595921"/>
    </source>
</evidence>
<dbReference type="InterPro" id="IPR043850">
    <property type="entry name" value="DUF5812"/>
</dbReference>
<dbReference type="AlphaFoldDB" id="A0ABD5P8V8"/>
<keyword evidence="2" id="KW-1185">Reference proteome</keyword>
<protein>
    <submittedName>
        <fullName evidence="1">DUF5812 family protein</fullName>
    </submittedName>
</protein>
<dbReference type="RefSeq" id="WP_267621903.1">
    <property type="nucleotide sequence ID" value="NZ_JAODIW010000006.1"/>
</dbReference>
<organism evidence="1 2">
    <name type="scientific">Halobium salinum</name>
    <dbReference type="NCBI Taxonomy" id="1364940"/>
    <lineage>
        <taxon>Archaea</taxon>
        <taxon>Methanobacteriati</taxon>
        <taxon>Methanobacteriota</taxon>
        <taxon>Stenosarchaea group</taxon>
        <taxon>Halobacteria</taxon>
        <taxon>Halobacteriales</taxon>
        <taxon>Haloferacaceae</taxon>
        <taxon>Halobium</taxon>
    </lineage>
</organism>
<dbReference type="Proteomes" id="UP001595921">
    <property type="component" value="Unassembled WGS sequence"/>
</dbReference>
<sequence length="181" mass="19402">MTDEREAAVRDAIAAAREETVDEGGSDDRKEGTFLVTAADEASAVLKDVDDGQVLTLSSNPGVEVDDAVEGVVAADPPMNVTYQLVEIERRWSLSIEVSDESPTRTSVDVGDEQAVGELDRRERAGHGEIHVITVPDGEGADAAREVAEDREATLTRAARLGVNRVEIRFGDGVVSVRYVP</sequence>
<dbReference type="EMBL" id="JBHSDS010000003">
    <property type="protein sequence ID" value="MFC4356931.1"/>
    <property type="molecule type" value="Genomic_DNA"/>
</dbReference>
<reference evidence="1 2" key="1">
    <citation type="journal article" date="2019" name="Int. J. Syst. Evol. Microbiol.">
        <title>The Global Catalogue of Microorganisms (GCM) 10K type strain sequencing project: providing services to taxonomists for standard genome sequencing and annotation.</title>
        <authorList>
            <consortium name="The Broad Institute Genomics Platform"/>
            <consortium name="The Broad Institute Genome Sequencing Center for Infectious Disease"/>
            <person name="Wu L."/>
            <person name="Ma J."/>
        </authorList>
    </citation>
    <scope>NUCLEOTIDE SEQUENCE [LARGE SCALE GENOMIC DNA]</scope>
    <source>
        <strain evidence="1 2">CGMCC 1.12553</strain>
    </source>
</reference>
<comment type="caution">
    <text evidence="1">The sequence shown here is derived from an EMBL/GenBank/DDBJ whole genome shotgun (WGS) entry which is preliminary data.</text>
</comment>
<dbReference type="Pfam" id="PF19129">
    <property type="entry name" value="DUF5812"/>
    <property type="match status" value="1"/>
</dbReference>
<gene>
    <name evidence="1" type="ORF">ACFO0N_03095</name>
</gene>
<evidence type="ECO:0000313" key="1">
    <source>
        <dbReference type="EMBL" id="MFC4356931.1"/>
    </source>
</evidence>
<accession>A0ABD5P8V8</accession>